<protein>
    <submittedName>
        <fullName evidence="1">Uncharacterized protein</fullName>
    </submittedName>
</protein>
<dbReference type="Proteomes" id="UP000824120">
    <property type="component" value="Chromosome 11"/>
</dbReference>
<comment type="caution">
    <text evidence="1">The sequence shown here is derived from an EMBL/GenBank/DDBJ whole genome shotgun (WGS) entry which is preliminary data.</text>
</comment>
<dbReference type="EMBL" id="JACXVP010000011">
    <property type="protein sequence ID" value="KAG5576296.1"/>
    <property type="molecule type" value="Genomic_DNA"/>
</dbReference>
<proteinExistence type="predicted"/>
<sequence length="68" mass="7809">MTSKIWITKRSMNYISRKLAKCGRKSGSLKDPWTIAHENRQNGCLPTVGLISPCKWVSYPVWTNRLNS</sequence>
<evidence type="ECO:0000313" key="2">
    <source>
        <dbReference type="Proteomes" id="UP000824120"/>
    </source>
</evidence>
<keyword evidence="2" id="KW-1185">Reference proteome</keyword>
<gene>
    <name evidence="1" type="ORF">H5410_056430</name>
</gene>
<name>A0A9J5WMN8_SOLCO</name>
<dbReference type="AlphaFoldDB" id="A0A9J5WMN8"/>
<reference evidence="1 2" key="1">
    <citation type="submission" date="2020-09" db="EMBL/GenBank/DDBJ databases">
        <title>De no assembly of potato wild relative species, Solanum commersonii.</title>
        <authorList>
            <person name="Cho K."/>
        </authorList>
    </citation>
    <scope>NUCLEOTIDE SEQUENCE [LARGE SCALE GENOMIC DNA]</scope>
    <source>
        <strain evidence="1">LZ3.2</strain>
        <tissue evidence="1">Leaf</tissue>
    </source>
</reference>
<organism evidence="1 2">
    <name type="scientific">Solanum commersonii</name>
    <name type="common">Commerson's wild potato</name>
    <name type="synonym">Commerson's nightshade</name>
    <dbReference type="NCBI Taxonomy" id="4109"/>
    <lineage>
        <taxon>Eukaryota</taxon>
        <taxon>Viridiplantae</taxon>
        <taxon>Streptophyta</taxon>
        <taxon>Embryophyta</taxon>
        <taxon>Tracheophyta</taxon>
        <taxon>Spermatophyta</taxon>
        <taxon>Magnoliopsida</taxon>
        <taxon>eudicotyledons</taxon>
        <taxon>Gunneridae</taxon>
        <taxon>Pentapetalae</taxon>
        <taxon>asterids</taxon>
        <taxon>lamiids</taxon>
        <taxon>Solanales</taxon>
        <taxon>Solanaceae</taxon>
        <taxon>Solanoideae</taxon>
        <taxon>Solaneae</taxon>
        <taxon>Solanum</taxon>
    </lineage>
</organism>
<accession>A0A9J5WMN8</accession>
<evidence type="ECO:0000313" key="1">
    <source>
        <dbReference type="EMBL" id="KAG5576296.1"/>
    </source>
</evidence>